<gene>
    <name evidence="1" type="ORF">PIB30_044762</name>
</gene>
<reference evidence="1 2" key="1">
    <citation type="journal article" date="2023" name="Plants (Basel)">
        <title>Bridging the Gap: Combining Genomics and Transcriptomics Approaches to Understand Stylosanthes scabra, an Orphan Legume from the Brazilian Caatinga.</title>
        <authorList>
            <person name="Ferreira-Neto J.R.C."/>
            <person name="da Silva M.D."/>
            <person name="Binneck E."/>
            <person name="de Melo N.F."/>
            <person name="da Silva R.H."/>
            <person name="de Melo A.L.T.M."/>
            <person name="Pandolfi V."/>
            <person name="Bustamante F.O."/>
            <person name="Brasileiro-Vidal A.C."/>
            <person name="Benko-Iseppon A.M."/>
        </authorList>
    </citation>
    <scope>NUCLEOTIDE SEQUENCE [LARGE SCALE GENOMIC DNA]</scope>
    <source>
        <tissue evidence="1">Leaves</tissue>
    </source>
</reference>
<name>A0ABU6QHF0_9FABA</name>
<comment type="caution">
    <text evidence="1">The sequence shown here is derived from an EMBL/GenBank/DDBJ whole genome shotgun (WGS) entry which is preliminary data.</text>
</comment>
<evidence type="ECO:0000313" key="1">
    <source>
        <dbReference type="EMBL" id="MED6110629.1"/>
    </source>
</evidence>
<dbReference type="Proteomes" id="UP001341840">
    <property type="component" value="Unassembled WGS sequence"/>
</dbReference>
<proteinExistence type="predicted"/>
<protein>
    <submittedName>
        <fullName evidence="1">Uncharacterized protein</fullName>
    </submittedName>
</protein>
<dbReference type="EMBL" id="JASCZI010000269">
    <property type="protein sequence ID" value="MED6110629.1"/>
    <property type="molecule type" value="Genomic_DNA"/>
</dbReference>
<sequence>MIQFANSNFNNFLITSQPLHSKDLPSQPLPNPWGSIPTLFLCANQEGREDTLLHEDDIESLNHEEVHECLENVEVENVDQEVEDKDKESKGMEIVYSASSEVTSSKLPSKLQFEWVNFSNLNFIGPQHYALLEMDDQLRALCGVLDKKEMESLELDESRFITCGKSESKAYSGHLIKLHNNRVKDGALSLRKSLGPWQSQEKLVDSQNDEWTNQVWDPRKSYKNQQFRGLVTYLGTCKLNVHDLESHKEHKVQNLGASVTGVRPHDPIVRPHSLKIPFCLLSVTTVPPHGTPCDRAVAHACTRAPA</sequence>
<keyword evidence="2" id="KW-1185">Reference proteome</keyword>
<evidence type="ECO:0000313" key="2">
    <source>
        <dbReference type="Proteomes" id="UP001341840"/>
    </source>
</evidence>
<accession>A0ABU6QHF0</accession>
<organism evidence="1 2">
    <name type="scientific">Stylosanthes scabra</name>
    <dbReference type="NCBI Taxonomy" id="79078"/>
    <lineage>
        <taxon>Eukaryota</taxon>
        <taxon>Viridiplantae</taxon>
        <taxon>Streptophyta</taxon>
        <taxon>Embryophyta</taxon>
        <taxon>Tracheophyta</taxon>
        <taxon>Spermatophyta</taxon>
        <taxon>Magnoliopsida</taxon>
        <taxon>eudicotyledons</taxon>
        <taxon>Gunneridae</taxon>
        <taxon>Pentapetalae</taxon>
        <taxon>rosids</taxon>
        <taxon>fabids</taxon>
        <taxon>Fabales</taxon>
        <taxon>Fabaceae</taxon>
        <taxon>Papilionoideae</taxon>
        <taxon>50 kb inversion clade</taxon>
        <taxon>dalbergioids sensu lato</taxon>
        <taxon>Dalbergieae</taxon>
        <taxon>Pterocarpus clade</taxon>
        <taxon>Stylosanthes</taxon>
    </lineage>
</organism>